<feature type="domain" description="ATP-grasp" evidence="7">
    <location>
        <begin position="118"/>
        <end position="319"/>
    </location>
</feature>
<dbReference type="InterPro" id="IPR050856">
    <property type="entry name" value="Biotin_carboxylase_complex"/>
</dbReference>
<dbReference type="SUPFAM" id="SSF56059">
    <property type="entry name" value="Glutathione synthetase ATP-binding domain-like"/>
    <property type="match status" value="1"/>
</dbReference>
<evidence type="ECO:0000259" key="7">
    <source>
        <dbReference type="PROSITE" id="PS50975"/>
    </source>
</evidence>
<dbReference type="InterPro" id="IPR011054">
    <property type="entry name" value="Rudment_hybrid_motif"/>
</dbReference>
<reference evidence="9 10" key="1">
    <citation type="submission" date="2018-06" db="EMBL/GenBank/DDBJ databases">
        <title>Comparative genomics reveals the genomic features of Rhizophagus irregularis, R. cerebriforme, R. diaphanum and Gigaspora rosea, and their symbiotic lifestyle signature.</title>
        <authorList>
            <person name="Morin E."/>
            <person name="San Clemente H."/>
            <person name="Chen E.C.H."/>
            <person name="De La Providencia I."/>
            <person name="Hainaut M."/>
            <person name="Kuo A."/>
            <person name="Kohler A."/>
            <person name="Murat C."/>
            <person name="Tang N."/>
            <person name="Roy S."/>
            <person name="Loubradou J."/>
            <person name="Henrissat B."/>
            <person name="Grigoriev I.V."/>
            <person name="Corradi N."/>
            <person name="Roux C."/>
            <person name="Martin F.M."/>
        </authorList>
    </citation>
    <scope>NUCLEOTIDE SEQUENCE [LARGE SCALE GENOMIC DNA]</scope>
    <source>
        <strain evidence="9 10">DAOM 194757</strain>
    </source>
</reference>
<dbReference type="Proteomes" id="UP000266673">
    <property type="component" value="Unassembled WGS sequence"/>
</dbReference>
<dbReference type="GO" id="GO:0005524">
    <property type="term" value="F:ATP binding"/>
    <property type="evidence" value="ECO:0007669"/>
    <property type="project" value="UniProtKB-UniRule"/>
</dbReference>
<dbReference type="EMBL" id="QKWP01001192">
    <property type="protein sequence ID" value="RIB10947.1"/>
    <property type="molecule type" value="Genomic_DNA"/>
</dbReference>
<proteinExistence type="predicted"/>
<evidence type="ECO:0000313" key="9">
    <source>
        <dbReference type="EMBL" id="RIB10947.1"/>
    </source>
</evidence>
<dbReference type="PROSITE" id="PS50979">
    <property type="entry name" value="BC"/>
    <property type="match status" value="1"/>
</dbReference>
<dbReference type="PROSITE" id="PS00866">
    <property type="entry name" value="CPSASE_1"/>
    <property type="match status" value="1"/>
</dbReference>
<dbReference type="SUPFAM" id="SSF51246">
    <property type="entry name" value="Rudiment single hybrid motif"/>
    <property type="match status" value="1"/>
</dbReference>
<comment type="caution">
    <text evidence="9">The sequence shown here is derived from an EMBL/GenBank/DDBJ whole genome shotgun (WGS) entry which is preliminary data.</text>
</comment>
<evidence type="ECO:0000259" key="8">
    <source>
        <dbReference type="PROSITE" id="PS50979"/>
    </source>
</evidence>
<protein>
    <submittedName>
        <fullName evidence="9">Acetyl/propionyl-CoA carboxylase subunit alpha</fullName>
    </submittedName>
</protein>
<keyword evidence="10" id="KW-1185">Reference proteome</keyword>
<dbReference type="Pfam" id="PF02786">
    <property type="entry name" value="CPSase_L_D2"/>
    <property type="match status" value="1"/>
</dbReference>
<feature type="non-terminal residue" evidence="9">
    <location>
        <position position="434"/>
    </location>
</feature>
<dbReference type="SUPFAM" id="SSF52440">
    <property type="entry name" value="PreATP-grasp domain"/>
    <property type="match status" value="1"/>
</dbReference>
<dbReference type="GO" id="GO:0046872">
    <property type="term" value="F:metal ion binding"/>
    <property type="evidence" value="ECO:0007669"/>
    <property type="project" value="InterPro"/>
</dbReference>
<dbReference type="InterPro" id="IPR005482">
    <property type="entry name" value="Biotin_COase_C"/>
</dbReference>
<evidence type="ECO:0000256" key="2">
    <source>
        <dbReference type="ARBA" id="ARBA00022598"/>
    </source>
</evidence>
<dbReference type="Pfam" id="PF00289">
    <property type="entry name" value="Biotin_carb_N"/>
    <property type="match status" value="1"/>
</dbReference>
<dbReference type="SMART" id="SM00878">
    <property type="entry name" value="Biotin_carb_C"/>
    <property type="match status" value="1"/>
</dbReference>
<gene>
    <name evidence="9" type="ORF">C2G38_1874065</name>
</gene>
<evidence type="ECO:0000256" key="3">
    <source>
        <dbReference type="ARBA" id="ARBA00022741"/>
    </source>
</evidence>
<dbReference type="InterPro" id="IPR016185">
    <property type="entry name" value="PreATP-grasp_dom_sf"/>
</dbReference>
<dbReference type="InterPro" id="IPR005479">
    <property type="entry name" value="CPAse_ATP-bd"/>
</dbReference>
<name>A0A397UP49_9GLOM</name>
<dbReference type="AlphaFoldDB" id="A0A397UP49"/>
<dbReference type="InterPro" id="IPR011764">
    <property type="entry name" value="Biotin_carboxylation_dom"/>
</dbReference>
<comment type="cofactor">
    <cofactor evidence="1">
        <name>biotin</name>
        <dbReference type="ChEBI" id="CHEBI:57586"/>
    </cofactor>
</comment>
<dbReference type="Pfam" id="PF02785">
    <property type="entry name" value="Biotin_carb_C"/>
    <property type="match status" value="1"/>
</dbReference>
<dbReference type="Gene3D" id="3.30.470.20">
    <property type="entry name" value="ATP-grasp fold, B domain"/>
    <property type="match status" value="1"/>
</dbReference>
<dbReference type="GO" id="GO:0016874">
    <property type="term" value="F:ligase activity"/>
    <property type="evidence" value="ECO:0007669"/>
    <property type="project" value="UniProtKB-KW"/>
</dbReference>
<organism evidence="9 10">
    <name type="scientific">Gigaspora rosea</name>
    <dbReference type="NCBI Taxonomy" id="44941"/>
    <lineage>
        <taxon>Eukaryota</taxon>
        <taxon>Fungi</taxon>
        <taxon>Fungi incertae sedis</taxon>
        <taxon>Mucoromycota</taxon>
        <taxon>Glomeromycotina</taxon>
        <taxon>Glomeromycetes</taxon>
        <taxon>Diversisporales</taxon>
        <taxon>Gigasporaceae</taxon>
        <taxon>Gigaspora</taxon>
    </lineage>
</organism>
<evidence type="ECO:0000256" key="5">
    <source>
        <dbReference type="ARBA" id="ARBA00023267"/>
    </source>
</evidence>
<evidence type="ECO:0000256" key="4">
    <source>
        <dbReference type="ARBA" id="ARBA00022840"/>
    </source>
</evidence>
<keyword evidence="2" id="KW-0436">Ligase</keyword>
<dbReference type="PROSITE" id="PS00867">
    <property type="entry name" value="CPSASE_2"/>
    <property type="match status" value="1"/>
</dbReference>
<evidence type="ECO:0000256" key="6">
    <source>
        <dbReference type="PROSITE-ProRule" id="PRU00409"/>
    </source>
</evidence>
<keyword evidence="5" id="KW-0092">Biotin</keyword>
<dbReference type="PROSITE" id="PS50975">
    <property type="entry name" value="ATP_GRASP"/>
    <property type="match status" value="1"/>
</dbReference>
<dbReference type="PANTHER" id="PTHR18866">
    <property type="entry name" value="CARBOXYLASE:PYRUVATE/ACETYL-COA/PROPIONYL-COA CARBOXYLASE"/>
    <property type="match status" value="1"/>
</dbReference>
<dbReference type="PANTHER" id="PTHR18866:SF127">
    <property type="match status" value="1"/>
</dbReference>
<dbReference type="STRING" id="44941.A0A397UP49"/>
<keyword evidence="3 6" id="KW-0547">Nucleotide-binding</keyword>
<accession>A0A397UP49</accession>
<dbReference type="InterPro" id="IPR011761">
    <property type="entry name" value="ATP-grasp"/>
</dbReference>
<keyword evidence="4 6" id="KW-0067">ATP-binding</keyword>
<feature type="non-terminal residue" evidence="9">
    <location>
        <position position="1"/>
    </location>
</feature>
<sequence>IEKLLIANRGEIACRILQTCKRMGISTVAVYSDIEQNALFVKLADEAIHIGPPSAADSYLRGDKIIEAAKRVGADAIHPGYGFLSENAEFARKVVNSGIIFIGPTSESILTIGDKIEAKNLLAKHLPSVHLIPGYNGDSQNLDVLIHESKKIGFPVLLKASAGGGGKGMRIVHEESKLKEAIELVKSESLQSFGSDRILIEKYFESIRHVEVQLIGDNYGNVYHCFERDCSVQRRHQKIIEETPSPILDQDLRQNMIDAAIKIGKLLKYTSAGTIEFIVDIKENKYYFLEMNTRLQVEHPITEFITGLDLVELQILVSQGKSNHGHSIECRLYSEDPYNNFLPSIGKILYFKPSLAPNVRYDTGVETGSEISVYYDPLITKISVWASTRNQALQKMRLALQNTVCLGLVTNQQFLLQVMNDPSFISGKYDTNFI</sequence>
<evidence type="ECO:0000313" key="10">
    <source>
        <dbReference type="Proteomes" id="UP000266673"/>
    </source>
</evidence>
<dbReference type="OrthoDB" id="196847at2759"/>
<feature type="domain" description="Biotin carboxylation" evidence="8">
    <location>
        <begin position="1"/>
        <end position="434"/>
    </location>
</feature>
<dbReference type="FunFam" id="3.40.50.20:FF:000010">
    <property type="entry name" value="Propionyl-CoA carboxylase subunit alpha"/>
    <property type="match status" value="1"/>
</dbReference>
<evidence type="ECO:0000256" key="1">
    <source>
        <dbReference type="ARBA" id="ARBA00001953"/>
    </source>
</evidence>
<dbReference type="FunFam" id="3.30.1490.20:FF:000003">
    <property type="entry name" value="acetyl-CoA carboxylase isoform X1"/>
    <property type="match status" value="1"/>
</dbReference>
<dbReference type="InterPro" id="IPR005481">
    <property type="entry name" value="BC-like_N"/>
</dbReference>